<evidence type="ECO:0000313" key="2">
    <source>
        <dbReference type="Proteomes" id="UP000007257"/>
    </source>
</evidence>
<dbReference type="Proteomes" id="UP000007257">
    <property type="component" value="Plasmid pRAHAQ01"/>
</dbReference>
<dbReference type="EMBL" id="CP002506">
    <property type="protein sequence ID" value="ADW76114.1"/>
    <property type="molecule type" value="Genomic_DNA"/>
</dbReference>
<reference evidence="1 2" key="2">
    <citation type="journal article" date="2012" name="J. Bacteriol.">
        <title>Complete Genome Sequence of Rahnella sp. Strain Y9602, a Gammaproteobacterium Isolate from Metal- and Radionuclide-Contaminated Soil.</title>
        <authorList>
            <person name="Martinez R.J."/>
            <person name="Bruce D."/>
            <person name="Detter C."/>
            <person name="Goodwin L.A."/>
            <person name="Han J."/>
            <person name="Han C.S."/>
            <person name="Held B."/>
            <person name="Land M.L."/>
            <person name="Mikhailova N."/>
            <person name="Nolan M."/>
            <person name="Pennacchio L."/>
            <person name="Pitluck S."/>
            <person name="Tapia R."/>
            <person name="Woyke T."/>
            <person name="Sobecky P.A."/>
        </authorList>
    </citation>
    <scope>NUCLEOTIDE SEQUENCE [LARGE SCALE GENOMIC DNA]</scope>
    <source>
        <strain evidence="1 2">Y9602</strain>
        <plasmid evidence="1 2">pRAHAQ01</plasmid>
    </source>
</reference>
<accession>A0A0H3FGC5</accession>
<protein>
    <submittedName>
        <fullName evidence="1">Uncharacterized protein</fullName>
    </submittedName>
</protein>
<dbReference type="AlphaFoldDB" id="A0A0H3FGC5"/>
<name>A0A0H3FGC5_RAHSY</name>
<evidence type="ECO:0000313" key="1">
    <source>
        <dbReference type="EMBL" id="ADW76114.1"/>
    </source>
</evidence>
<keyword evidence="1" id="KW-0614">Plasmid</keyword>
<gene>
    <name evidence="1" type="ordered locus">Rahaq_4531</name>
</gene>
<organism evidence="1 2">
    <name type="scientific">Rahnella sp. (strain Y9602)</name>
    <dbReference type="NCBI Taxonomy" id="2703885"/>
    <lineage>
        <taxon>Bacteria</taxon>
        <taxon>Pseudomonadati</taxon>
        <taxon>Pseudomonadota</taxon>
        <taxon>Gammaproteobacteria</taxon>
        <taxon>Enterobacterales</taxon>
        <taxon>Yersiniaceae</taxon>
        <taxon>Rahnella</taxon>
    </lineage>
</organism>
<dbReference type="RefSeq" id="WP_013577795.1">
    <property type="nucleotide sequence ID" value="NC_015062.1"/>
</dbReference>
<sequence length="70" mass="7904">MHIETVLDKFSCSICRCEFLIYPNDFNLEANFADVSCASCGREVTKSELVELLQTGDSKQPKKLITTMLK</sequence>
<dbReference type="KEGG" id="rah:Rahaq_4531"/>
<reference evidence="2" key="1">
    <citation type="submission" date="2011-01" db="EMBL/GenBank/DDBJ databases">
        <title>Complete sequence of plasmid1 of Rahnella sp. Y9602.</title>
        <authorList>
            <consortium name="US DOE Joint Genome Institute"/>
            <person name="Lucas S."/>
            <person name="Copeland A."/>
            <person name="Lapidus A."/>
            <person name="Cheng J.-F."/>
            <person name="Goodwin L."/>
            <person name="Pitluck S."/>
            <person name="Lu M."/>
            <person name="Detter J.C."/>
            <person name="Han C."/>
            <person name="Tapia R."/>
            <person name="Land M."/>
            <person name="Hauser L."/>
            <person name="Kyrpides N."/>
            <person name="Ivanova N."/>
            <person name="Ovchinnikova G."/>
            <person name="Pagani I."/>
            <person name="Sobecky P.A."/>
            <person name="Martinez R.J."/>
            <person name="Woyke T."/>
        </authorList>
    </citation>
    <scope>NUCLEOTIDE SEQUENCE [LARGE SCALE GENOMIC DNA]</scope>
    <source>
        <strain evidence="2">Y9602</strain>
        <plasmid evidence="2">pRAHAQ01</plasmid>
    </source>
</reference>
<dbReference type="HOGENOM" id="CLU_2754978_0_0_6"/>
<proteinExistence type="predicted"/>
<geneLocation type="plasmid" evidence="1 2">
    <name>pRAHAQ01</name>
</geneLocation>